<evidence type="ECO:0000256" key="11">
    <source>
        <dbReference type="ARBA" id="ARBA00023033"/>
    </source>
</evidence>
<keyword evidence="11" id="KW-0503">Monooxygenase</keyword>
<organism evidence="15 16">
    <name type="scientific">Mycena citricolor</name>
    <dbReference type="NCBI Taxonomy" id="2018698"/>
    <lineage>
        <taxon>Eukaryota</taxon>
        <taxon>Fungi</taxon>
        <taxon>Dikarya</taxon>
        <taxon>Basidiomycota</taxon>
        <taxon>Agaricomycotina</taxon>
        <taxon>Agaricomycetes</taxon>
        <taxon>Agaricomycetidae</taxon>
        <taxon>Agaricales</taxon>
        <taxon>Marasmiineae</taxon>
        <taxon>Mycenaceae</taxon>
        <taxon>Mycena</taxon>
    </lineage>
</organism>
<evidence type="ECO:0000256" key="14">
    <source>
        <dbReference type="SAM" id="Phobius"/>
    </source>
</evidence>
<dbReference type="GO" id="GO:0005506">
    <property type="term" value="F:iron ion binding"/>
    <property type="evidence" value="ECO:0007669"/>
    <property type="project" value="InterPro"/>
</dbReference>
<reference evidence="15" key="1">
    <citation type="submission" date="2023-11" db="EMBL/GenBank/DDBJ databases">
        <authorList>
            <person name="De Vega J J."/>
            <person name="De Vega J J."/>
        </authorList>
    </citation>
    <scope>NUCLEOTIDE SEQUENCE</scope>
</reference>
<evidence type="ECO:0000256" key="4">
    <source>
        <dbReference type="ARBA" id="ARBA00010617"/>
    </source>
</evidence>
<dbReference type="GO" id="GO:0020037">
    <property type="term" value="F:heme binding"/>
    <property type="evidence" value="ECO:0007669"/>
    <property type="project" value="InterPro"/>
</dbReference>
<proteinExistence type="inferred from homology"/>
<dbReference type="PRINTS" id="PR00465">
    <property type="entry name" value="EP450IV"/>
</dbReference>
<keyword evidence="10 13" id="KW-0408">Iron</keyword>
<dbReference type="Proteomes" id="UP001295794">
    <property type="component" value="Unassembled WGS sequence"/>
</dbReference>
<dbReference type="GO" id="GO:0016020">
    <property type="term" value="C:membrane"/>
    <property type="evidence" value="ECO:0007669"/>
    <property type="project" value="UniProtKB-SubCell"/>
</dbReference>
<sequence length="542" mass="59931">MIHTVLVPIICTILSYVVFHFARTLYLTWTSSLKFIDGPPSSNLIFGHSIVFSDVPETGNQWRKRYGPTLMAKGMFGVNDLHTTDVKAVAHILSHGLLYSRTPEFISSLSRVLGDGILSVDLNPHRRQRKILHPAFSVQQIRLMNEVFLEQALVLRDFLASDVRKAGGAATINLAEMFRQVTLDIMGQTGFGYKFNSLESGGKNEGDLSKAFRMLFHVPNANLYLAVQLAQAAVPVLKFLPLPGWRTTQFAINTMRAVGTNLLQKAKTDAQTLGEKELGSGRDLLSILVKANMSAEIPESQRLSDSEVIAQIPTFLLAGHETSSVALGWAVHELSHHSAVQDKLRKEVLSVQTDTPTMDELNALPFFEAVLKETLRLHAPVAYVQRMALQDDVLPLNKPYVDRWGVSHETLPIAKGQLFTIPILAINTDKEIWGEDALEFNPDRWTNLPDAVQSVPGVWGNQLTFLAGVHSCIGIRFSLVEQKAILFSLLRSFEFFPGKEPVSSVMSAQLQRPFSFVSDGKGGRVSTGELSLVVKAYQGSSI</sequence>
<evidence type="ECO:0000256" key="3">
    <source>
        <dbReference type="ARBA" id="ARBA00004721"/>
    </source>
</evidence>
<comment type="cofactor">
    <cofactor evidence="1 13">
        <name>heme</name>
        <dbReference type="ChEBI" id="CHEBI:30413"/>
    </cofactor>
</comment>
<comment type="similarity">
    <text evidence="4">Belongs to the cytochrome P450 family.</text>
</comment>
<dbReference type="InterPro" id="IPR001128">
    <property type="entry name" value="Cyt_P450"/>
</dbReference>
<keyword evidence="6 14" id="KW-0812">Transmembrane</keyword>
<accession>A0AAD2H185</accession>
<dbReference type="InterPro" id="IPR002403">
    <property type="entry name" value="Cyt_P450_E_grp-IV"/>
</dbReference>
<dbReference type="Pfam" id="PF00067">
    <property type="entry name" value="p450"/>
    <property type="match status" value="1"/>
</dbReference>
<name>A0AAD2H185_9AGAR</name>
<dbReference type="EMBL" id="CAVNYO010000108">
    <property type="protein sequence ID" value="CAK5266223.1"/>
    <property type="molecule type" value="Genomic_DNA"/>
</dbReference>
<dbReference type="InterPro" id="IPR036396">
    <property type="entry name" value="Cyt_P450_sf"/>
</dbReference>
<dbReference type="InterPro" id="IPR050121">
    <property type="entry name" value="Cytochrome_P450_monoxygenase"/>
</dbReference>
<evidence type="ECO:0000256" key="6">
    <source>
        <dbReference type="ARBA" id="ARBA00022692"/>
    </source>
</evidence>
<evidence type="ECO:0000256" key="13">
    <source>
        <dbReference type="PIRSR" id="PIRSR602403-1"/>
    </source>
</evidence>
<keyword evidence="16" id="KW-1185">Reference proteome</keyword>
<evidence type="ECO:0008006" key="17">
    <source>
        <dbReference type="Google" id="ProtNLM"/>
    </source>
</evidence>
<evidence type="ECO:0000256" key="9">
    <source>
        <dbReference type="ARBA" id="ARBA00023002"/>
    </source>
</evidence>
<comment type="caution">
    <text evidence="15">The sequence shown here is derived from an EMBL/GenBank/DDBJ whole genome shotgun (WGS) entry which is preliminary data.</text>
</comment>
<gene>
    <name evidence="15" type="ORF">MYCIT1_LOCUS7845</name>
</gene>
<evidence type="ECO:0000256" key="10">
    <source>
        <dbReference type="ARBA" id="ARBA00023004"/>
    </source>
</evidence>
<comment type="pathway">
    <text evidence="3">Secondary metabolite biosynthesis; terpenoid biosynthesis.</text>
</comment>
<evidence type="ECO:0000256" key="1">
    <source>
        <dbReference type="ARBA" id="ARBA00001971"/>
    </source>
</evidence>
<feature type="transmembrane region" description="Helical" evidence="14">
    <location>
        <begin position="6"/>
        <end position="26"/>
    </location>
</feature>
<dbReference type="SUPFAM" id="SSF48264">
    <property type="entry name" value="Cytochrome P450"/>
    <property type="match status" value="1"/>
</dbReference>
<evidence type="ECO:0000256" key="2">
    <source>
        <dbReference type="ARBA" id="ARBA00004370"/>
    </source>
</evidence>
<keyword evidence="12 14" id="KW-0472">Membrane</keyword>
<protein>
    <recommendedName>
        <fullName evidence="17">Cytochrome P450</fullName>
    </recommendedName>
</protein>
<dbReference type="GO" id="GO:0004497">
    <property type="term" value="F:monooxygenase activity"/>
    <property type="evidence" value="ECO:0007669"/>
    <property type="project" value="UniProtKB-KW"/>
</dbReference>
<dbReference type="PRINTS" id="PR00385">
    <property type="entry name" value="P450"/>
</dbReference>
<evidence type="ECO:0000256" key="7">
    <source>
        <dbReference type="ARBA" id="ARBA00022723"/>
    </source>
</evidence>
<evidence type="ECO:0000256" key="8">
    <source>
        <dbReference type="ARBA" id="ARBA00022989"/>
    </source>
</evidence>
<evidence type="ECO:0000313" key="15">
    <source>
        <dbReference type="EMBL" id="CAK5266223.1"/>
    </source>
</evidence>
<comment type="subcellular location">
    <subcellularLocation>
        <location evidence="2">Membrane</location>
    </subcellularLocation>
</comment>
<feature type="binding site" description="axial binding residue" evidence="13">
    <location>
        <position position="472"/>
    </location>
    <ligand>
        <name>heme</name>
        <dbReference type="ChEBI" id="CHEBI:30413"/>
    </ligand>
    <ligandPart>
        <name>Fe</name>
        <dbReference type="ChEBI" id="CHEBI:18248"/>
    </ligandPart>
</feature>
<dbReference type="PANTHER" id="PTHR24305">
    <property type="entry name" value="CYTOCHROME P450"/>
    <property type="match status" value="1"/>
</dbReference>
<dbReference type="AlphaFoldDB" id="A0AAD2H185"/>
<keyword evidence="9" id="KW-0560">Oxidoreductase</keyword>
<keyword evidence="8 14" id="KW-1133">Transmembrane helix</keyword>
<dbReference type="PANTHER" id="PTHR24305:SF166">
    <property type="entry name" value="CYTOCHROME P450 12A4, MITOCHONDRIAL-RELATED"/>
    <property type="match status" value="1"/>
</dbReference>
<evidence type="ECO:0000313" key="16">
    <source>
        <dbReference type="Proteomes" id="UP001295794"/>
    </source>
</evidence>
<evidence type="ECO:0000256" key="5">
    <source>
        <dbReference type="ARBA" id="ARBA00022617"/>
    </source>
</evidence>
<dbReference type="Gene3D" id="1.10.630.10">
    <property type="entry name" value="Cytochrome P450"/>
    <property type="match status" value="1"/>
</dbReference>
<dbReference type="GO" id="GO:0016705">
    <property type="term" value="F:oxidoreductase activity, acting on paired donors, with incorporation or reduction of molecular oxygen"/>
    <property type="evidence" value="ECO:0007669"/>
    <property type="project" value="InterPro"/>
</dbReference>
<evidence type="ECO:0000256" key="12">
    <source>
        <dbReference type="ARBA" id="ARBA00023136"/>
    </source>
</evidence>
<keyword evidence="5 13" id="KW-0349">Heme</keyword>
<keyword evidence="7 13" id="KW-0479">Metal-binding</keyword>